<name>A0AAV4TAA3_CAEEX</name>
<dbReference type="AlphaFoldDB" id="A0AAV4TAA3"/>
<accession>A0AAV4TAA3</accession>
<evidence type="ECO:0000313" key="3">
    <source>
        <dbReference type="Proteomes" id="UP001054945"/>
    </source>
</evidence>
<proteinExistence type="predicted"/>
<reference evidence="2 3" key="1">
    <citation type="submission" date="2021-06" db="EMBL/GenBank/DDBJ databases">
        <title>Caerostris extrusa draft genome.</title>
        <authorList>
            <person name="Kono N."/>
            <person name="Arakawa K."/>
        </authorList>
    </citation>
    <scope>NUCLEOTIDE SEQUENCE [LARGE SCALE GENOMIC DNA]</scope>
</reference>
<feature type="region of interest" description="Disordered" evidence="1">
    <location>
        <begin position="50"/>
        <end position="70"/>
    </location>
</feature>
<sequence>MPTVEGCWQVVSARERTPLRNISDLSSPLSRPEVDGRPLQVTGCHQRVIRPSPSAIPFPRDSGASRDLRR</sequence>
<dbReference type="Proteomes" id="UP001054945">
    <property type="component" value="Unassembled WGS sequence"/>
</dbReference>
<evidence type="ECO:0000313" key="2">
    <source>
        <dbReference type="EMBL" id="GIY40893.1"/>
    </source>
</evidence>
<evidence type="ECO:0000256" key="1">
    <source>
        <dbReference type="SAM" id="MobiDB-lite"/>
    </source>
</evidence>
<comment type="caution">
    <text evidence="2">The sequence shown here is derived from an EMBL/GenBank/DDBJ whole genome shotgun (WGS) entry which is preliminary data.</text>
</comment>
<keyword evidence="3" id="KW-1185">Reference proteome</keyword>
<gene>
    <name evidence="2" type="ORF">CEXT_393691</name>
</gene>
<protein>
    <submittedName>
        <fullName evidence="2">Uncharacterized protein</fullName>
    </submittedName>
</protein>
<dbReference type="EMBL" id="BPLR01010673">
    <property type="protein sequence ID" value="GIY40893.1"/>
    <property type="molecule type" value="Genomic_DNA"/>
</dbReference>
<organism evidence="2 3">
    <name type="scientific">Caerostris extrusa</name>
    <name type="common">Bark spider</name>
    <name type="synonym">Caerostris bankana</name>
    <dbReference type="NCBI Taxonomy" id="172846"/>
    <lineage>
        <taxon>Eukaryota</taxon>
        <taxon>Metazoa</taxon>
        <taxon>Ecdysozoa</taxon>
        <taxon>Arthropoda</taxon>
        <taxon>Chelicerata</taxon>
        <taxon>Arachnida</taxon>
        <taxon>Araneae</taxon>
        <taxon>Araneomorphae</taxon>
        <taxon>Entelegynae</taxon>
        <taxon>Araneoidea</taxon>
        <taxon>Araneidae</taxon>
        <taxon>Caerostris</taxon>
    </lineage>
</organism>